<keyword evidence="1" id="KW-0677">Repeat</keyword>
<comment type="caution">
    <text evidence="3">The sequence shown here is derived from an EMBL/GenBank/DDBJ whole genome shotgun (WGS) entry which is preliminary data.</text>
</comment>
<dbReference type="InterPro" id="IPR018337">
    <property type="entry name" value="Cell_wall/Cho-bd_repeat"/>
</dbReference>
<accession>A0A9D1DZI5</accession>
<organism evidence="3 4">
    <name type="scientific">Candidatus Faecivivens stercoravium</name>
    <dbReference type="NCBI Taxonomy" id="2840803"/>
    <lineage>
        <taxon>Bacteria</taxon>
        <taxon>Bacillati</taxon>
        <taxon>Bacillota</taxon>
        <taxon>Clostridia</taxon>
        <taxon>Eubacteriales</taxon>
        <taxon>Oscillospiraceae</taxon>
        <taxon>Oscillospiraceae incertae sedis</taxon>
        <taxon>Candidatus Faecivivens</taxon>
    </lineage>
</organism>
<evidence type="ECO:0000256" key="2">
    <source>
        <dbReference type="PROSITE-ProRule" id="PRU00591"/>
    </source>
</evidence>
<dbReference type="Gene3D" id="2.10.270.10">
    <property type="entry name" value="Cholin Binding"/>
    <property type="match status" value="1"/>
</dbReference>
<evidence type="ECO:0000256" key="1">
    <source>
        <dbReference type="ARBA" id="ARBA00022737"/>
    </source>
</evidence>
<dbReference type="Pfam" id="PF19085">
    <property type="entry name" value="Choline_bind_2"/>
    <property type="match status" value="1"/>
</dbReference>
<reference evidence="3" key="1">
    <citation type="submission" date="2020-10" db="EMBL/GenBank/DDBJ databases">
        <authorList>
            <person name="Gilroy R."/>
        </authorList>
    </citation>
    <scope>NUCLEOTIDE SEQUENCE</scope>
    <source>
        <strain evidence="3">CHK189-12415</strain>
    </source>
</reference>
<dbReference type="Pfam" id="PF19127">
    <property type="entry name" value="Choline_bind_3"/>
    <property type="match status" value="2"/>
</dbReference>
<gene>
    <name evidence="3" type="ORF">IAB37_08790</name>
</gene>
<reference evidence="3" key="2">
    <citation type="journal article" date="2021" name="PeerJ">
        <title>Extensive microbial diversity within the chicken gut microbiome revealed by metagenomics and culture.</title>
        <authorList>
            <person name="Gilroy R."/>
            <person name="Ravi A."/>
            <person name="Getino M."/>
            <person name="Pursley I."/>
            <person name="Horton D.L."/>
            <person name="Alikhan N.F."/>
            <person name="Baker D."/>
            <person name="Gharbi K."/>
            <person name="Hall N."/>
            <person name="Watson M."/>
            <person name="Adriaenssens E.M."/>
            <person name="Foster-Nyarko E."/>
            <person name="Jarju S."/>
            <person name="Secka A."/>
            <person name="Antonio M."/>
            <person name="Oren A."/>
            <person name="Chaudhuri R.R."/>
            <person name="La Ragione R."/>
            <person name="Hildebrand F."/>
            <person name="Pallen M.J."/>
        </authorList>
    </citation>
    <scope>NUCLEOTIDE SEQUENCE</scope>
    <source>
        <strain evidence="3">CHK189-12415</strain>
    </source>
</reference>
<dbReference type="EMBL" id="DVHA01000287">
    <property type="protein sequence ID" value="HIR61654.1"/>
    <property type="molecule type" value="Genomic_DNA"/>
</dbReference>
<dbReference type="SUPFAM" id="SSF69360">
    <property type="entry name" value="Cell wall binding repeat"/>
    <property type="match status" value="1"/>
</dbReference>
<dbReference type="PROSITE" id="PS51170">
    <property type="entry name" value="CW"/>
    <property type="match status" value="1"/>
</dbReference>
<dbReference type="Proteomes" id="UP000824241">
    <property type="component" value="Unassembled WGS sequence"/>
</dbReference>
<feature type="repeat" description="Cell wall-binding" evidence="2">
    <location>
        <begin position="25"/>
        <end position="44"/>
    </location>
</feature>
<protein>
    <submittedName>
        <fullName evidence="3">N-acetylmuramoyl-L-alanine amidase family protein</fullName>
    </submittedName>
</protein>
<dbReference type="AlphaFoldDB" id="A0A9D1DZI5"/>
<name>A0A9D1DZI5_9FIRM</name>
<evidence type="ECO:0000313" key="4">
    <source>
        <dbReference type="Proteomes" id="UP000824241"/>
    </source>
</evidence>
<proteinExistence type="predicted"/>
<sequence length="128" mass="14750">QGFMQTGWVEFAEGWRYFAEDGKMATGWLQIGNAWYYLDPETGIMFDDGLHTIGKSTYYFYDWGGMASDWWYEDEAGDWYFFGGSGAMKAAQWLEWKGDWYYLTESGRMAVDTEIGGYYVNASGVWAG</sequence>
<evidence type="ECO:0000313" key="3">
    <source>
        <dbReference type="EMBL" id="HIR61654.1"/>
    </source>
</evidence>
<feature type="non-terminal residue" evidence="3">
    <location>
        <position position="1"/>
    </location>
</feature>